<dbReference type="PROSITE" id="PS50835">
    <property type="entry name" value="IG_LIKE"/>
    <property type="match status" value="1"/>
</dbReference>
<feature type="region of interest" description="Disordered" evidence="5">
    <location>
        <begin position="278"/>
        <end position="307"/>
    </location>
</feature>
<gene>
    <name evidence="8" type="primary">LOC114049436</name>
</gene>
<feature type="signal peptide" evidence="6">
    <location>
        <begin position="1"/>
        <end position="19"/>
    </location>
</feature>
<evidence type="ECO:0000256" key="4">
    <source>
        <dbReference type="ARBA" id="ARBA00023180"/>
    </source>
</evidence>
<evidence type="ECO:0000259" key="7">
    <source>
        <dbReference type="PROSITE" id="PS50835"/>
    </source>
</evidence>
<dbReference type="InterPro" id="IPR013783">
    <property type="entry name" value="Ig-like_fold"/>
</dbReference>
<dbReference type="InterPro" id="IPR036179">
    <property type="entry name" value="Ig-like_dom_sf"/>
</dbReference>
<keyword evidence="3" id="KW-0472">Membrane</keyword>
<dbReference type="Ensembl" id="ENSVURT00010020502.1">
    <property type="protein sequence ID" value="ENSVURP00010018045.1"/>
    <property type="gene ID" value="ENSVURG00010013788.1"/>
</dbReference>
<dbReference type="STRING" id="29139.ENSVURP00010018045"/>
<keyword evidence="2 6" id="KW-0732">Signal</keyword>
<dbReference type="InterPro" id="IPR003599">
    <property type="entry name" value="Ig_sub"/>
</dbReference>
<reference evidence="8" key="2">
    <citation type="submission" date="2025-08" db="UniProtKB">
        <authorList>
            <consortium name="Ensembl"/>
        </authorList>
    </citation>
    <scope>IDENTIFICATION</scope>
</reference>
<evidence type="ECO:0000313" key="8">
    <source>
        <dbReference type="Ensembl" id="ENSVURP00010018045.1"/>
    </source>
</evidence>
<keyword evidence="4" id="KW-0325">Glycoprotein</keyword>
<evidence type="ECO:0000256" key="1">
    <source>
        <dbReference type="ARBA" id="ARBA00004370"/>
    </source>
</evidence>
<feature type="domain" description="Ig-like" evidence="7">
    <location>
        <begin position="135"/>
        <end position="219"/>
    </location>
</feature>
<keyword evidence="9" id="KW-1185">Reference proteome</keyword>
<reference evidence="9" key="1">
    <citation type="submission" date="2018-12" db="EMBL/GenBank/DDBJ databases">
        <authorList>
            <person name="Yazar S."/>
        </authorList>
    </citation>
    <scope>NUCLEOTIDE SEQUENCE [LARGE SCALE GENOMIC DNA]</scope>
</reference>
<dbReference type="InterPro" id="IPR015631">
    <property type="entry name" value="CD2/SLAM_rcpt"/>
</dbReference>
<dbReference type="PANTHER" id="PTHR12080:SF121">
    <property type="entry name" value="IG-LIKE DOMAIN-CONTAINING PROTEIN-RELATED"/>
    <property type="match status" value="1"/>
</dbReference>
<evidence type="ECO:0000313" key="9">
    <source>
        <dbReference type="Proteomes" id="UP000314987"/>
    </source>
</evidence>
<evidence type="ECO:0000256" key="2">
    <source>
        <dbReference type="ARBA" id="ARBA00022729"/>
    </source>
</evidence>
<organism evidence="8 9">
    <name type="scientific">Vombatus ursinus</name>
    <name type="common">Common wombat</name>
    <dbReference type="NCBI Taxonomy" id="29139"/>
    <lineage>
        <taxon>Eukaryota</taxon>
        <taxon>Metazoa</taxon>
        <taxon>Chordata</taxon>
        <taxon>Craniata</taxon>
        <taxon>Vertebrata</taxon>
        <taxon>Euteleostomi</taxon>
        <taxon>Mammalia</taxon>
        <taxon>Metatheria</taxon>
        <taxon>Diprotodontia</taxon>
        <taxon>Vombatidae</taxon>
        <taxon>Vombatus</taxon>
    </lineage>
</organism>
<dbReference type="OMA" id="DNIICKA"/>
<dbReference type="Proteomes" id="UP000314987">
    <property type="component" value="Unassembled WGS sequence"/>
</dbReference>
<proteinExistence type="predicted"/>
<dbReference type="GeneTree" id="ENSGT01030000234540"/>
<sequence>MRRILQLFLLFLQSQKGTQKKGARNSCHTVDGTVGGDILLPLNVSLGTEIQEIEWRFNSEKLQLLSLSPRSHSFLWYSPLDRYKKRLDGLDDGSLIIRNVTLKDSGLYEARVLLTSGMFNVHSFALSVYEPIPDPKIHIQSQCLTPLWCNITLDCQVLGPGKAVTVTWRSWNLLSGLNQSEMAEESTNFRSMSLSLPVGLSNSSLTCLASNPVDQKNITIELKDICALRDIYASDKAPQEHVNVYSCPLKWILLWKGLLLLGILLWTLGSRFTLDKGQTEESPAKKCQVNKPQPRRLRKDTSLVNKQ</sequence>
<dbReference type="SUPFAM" id="SSF48726">
    <property type="entry name" value="Immunoglobulin"/>
    <property type="match status" value="1"/>
</dbReference>
<reference evidence="8" key="3">
    <citation type="submission" date="2025-09" db="UniProtKB">
        <authorList>
            <consortium name="Ensembl"/>
        </authorList>
    </citation>
    <scope>IDENTIFICATION</scope>
</reference>
<feature type="chain" id="PRO_5021487697" description="Ig-like domain-containing protein" evidence="6">
    <location>
        <begin position="20"/>
        <end position="307"/>
    </location>
</feature>
<dbReference type="InterPro" id="IPR007110">
    <property type="entry name" value="Ig-like_dom"/>
</dbReference>
<comment type="subcellular location">
    <subcellularLocation>
        <location evidence="1">Membrane</location>
    </subcellularLocation>
</comment>
<evidence type="ECO:0000256" key="3">
    <source>
        <dbReference type="ARBA" id="ARBA00023136"/>
    </source>
</evidence>
<protein>
    <recommendedName>
        <fullName evidence="7">Ig-like domain-containing protein</fullName>
    </recommendedName>
</protein>
<dbReference type="GO" id="GO:0016020">
    <property type="term" value="C:membrane"/>
    <property type="evidence" value="ECO:0007669"/>
    <property type="project" value="UniProtKB-SubCell"/>
</dbReference>
<accession>A0A4X2L8L7</accession>
<evidence type="ECO:0000256" key="5">
    <source>
        <dbReference type="SAM" id="MobiDB-lite"/>
    </source>
</evidence>
<name>A0A4X2L8L7_VOMUR</name>
<dbReference type="Gene3D" id="2.60.40.10">
    <property type="entry name" value="Immunoglobulins"/>
    <property type="match status" value="2"/>
</dbReference>
<dbReference type="AlphaFoldDB" id="A0A4X2L8L7"/>
<dbReference type="PANTHER" id="PTHR12080">
    <property type="entry name" value="SIGNALING LYMPHOCYTIC ACTIVATION MOLECULE"/>
    <property type="match status" value="1"/>
</dbReference>
<evidence type="ECO:0000256" key="6">
    <source>
        <dbReference type="SAM" id="SignalP"/>
    </source>
</evidence>
<dbReference type="SMART" id="SM00409">
    <property type="entry name" value="IG"/>
    <property type="match status" value="1"/>
</dbReference>